<keyword evidence="1" id="KW-0472">Membrane</keyword>
<keyword evidence="1" id="KW-1133">Transmembrane helix</keyword>
<keyword evidence="1" id="KW-0812">Transmembrane</keyword>
<dbReference type="Pfam" id="PF05820">
    <property type="entry name" value="Ac81"/>
    <property type="match status" value="1"/>
</dbReference>
<dbReference type="InterPro" id="IPR008563">
    <property type="entry name" value="AcMNPV_AC81"/>
</dbReference>
<name>A0AAN0LI73_9BACU</name>
<organism evidence="2">
    <name type="scientific">Nesodiprion zhejiangensis nucleopolyhedrovirus</name>
    <dbReference type="NCBI Taxonomy" id="3135970"/>
    <lineage>
        <taxon>Viruses</taxon>
        <taxon>Viruses incertae sedis</taxon>
        <taxon>Naldaviricetes</taxon>
        <taxon>Lefavirales</taxon>
        <taxon>Baculoviridae</taxon>
    </lineage>
</organism>
<evidence type="ECO:0000313" key="2">
    <source>
        <dbReference type="EMBL" id="WYD57089.1"/>
    </source>
</evidence>
<proteinExistence type="predicted"/>
<evidence type="ECO:0000256" key="1">
    <source>
        <dbReference type="SAM" id="Phobius"/>
    </source>
</evidence>
<reference evidence="2" key="1">
    <citation type="submission" date="2023-10" db="EMBL/GenBank/DDBJ databases">
        <authorList>
            <person name="Wang Q."/>
        </authorList>
    </citation>
    <scope>NUCLEOTIDE SEQUENCE</scope>
    <source>
        <strain evidence="2">BJZYA2014</strain>
    </source>
</reference>
<accession>A0AAN0LI73</accession>
<gene>
    <name evidence="2" type="primary">ac81</name>
    <name evidence="2" type="ORF">NezhNPV_ORF44</name>
</gene>
<dbReference type="EMBL" id="OR723730">
    <property type="protein sequence ID" value="WYD57089.1"/>
    <property type="molecule type" value="Genomic_DNA"/>
</dbReference>
<feature type="transmembrane region" description="Helical" evidence="1">
    <location>
        <begin position="122"/>
        <end position="140"/>
    </location>
</feature>
<protein>
    <submittedName>
        <fullName evidence="2">Ac81</fullName>
    </submittedName>
</protein>
<feature type="transmembrane region" description="Helical" evidence="1">
    <location>
        <begin position="145"/>
        <end position="164"/>
    </location>
</feature>
<sequence>MVVKVKYNANTLIQYLFPKNNVTRNINTISIYKHNVQKFNTSLLSHFFAKIDINGQKFEIHPGSQPNTFQSYKPLASVDELVSEFVECDECMKKRLIKFVEDENKFNILVNNCEKISCQQTSWQSLIFINCLCNVFLFIYSNNNIFLLLAILSIGVLIYFNTYYNFYDKTNLCVHI</sequence>